<evidence type="ECO:0000256" key="8">
    <source>
        <dbReference type="ARBA" id="ARBA00023315"/>
    </source>
</evidence>
<comment type="catalytic activity">
    <reaction evidence="9">
        <text>benzoyl-CoA + glycine = N-benzoylglycine + CoA + H(+)</text>
        <dbReference type="Rhea" id="RHEA:18493"/>
        <dbReference type="ChEBI" id="CHEBI:15378"/>
        <dbReference type="ChEBI" id="CHEBI:57287"/>
        <dbReference type="ChEBI" id="CHEBI:57305"/>
        <dbReference type="ChEBI" id="CHEBI:57369"/>
        <dbReference type="ChEBI" id="CHEBI:606565"/>
        <dbReference type="EC" id="2.3.1.71"/>
    </reaction>
</comment>
<evidence type="ECO:0000256" key="6">
    <source>
        <dbReference type="ARBA" id="ARBA00022990"/>
    </source>
</evidence>
<dbReference type="InterPro" id="IPR010313">
    <property type="entry name" value="Glycine_N-acyltransferase"/>
</dbReference>
<evidence type="ECO:0000256" key="9">
    <source>
        <dbReference type="ARBA" id="ARBA00047955"/>
    </source>
</evidence>
<evidence type="ECO:0000256" key="4">
    <source>
        <dbReference type="ARBA" id="ARBA00022575"/>
    </source>
</evidence>
<proteinExistence type="inferred from homology"/>
<evidence type="ECO:0000259" key="12">
    <source>
        <dbReference type="Pfam" id="PF08444"/>
    </source>
</evidence>
<organism evidence="13 14">
    <name type="scientific">Ovis ammon polii</name>
    <dbReference type="NCBI Taxonomy" id="230172"/>
    <lineage>
        <taxon>Eukaryota</taxon>
        <taxon>Metazoa</taxon>
        <taxon>Chordata</taxon>
        <taxon>Craniata</taxon>
        <taxon>Vertebrata</taxon>
        <taxon>Euteleostomi</taxon>
        <taxon>Mammalia</taxon>
        <taxon>Eutheria</taxon>
        <taxon>Laurasiatheria</taxon>
        <taxon>Artiodactyla</taxon>
        <taxon>Ruminantia</taxon>
        <taxon>Pecora</taxon>
        <taxon>Bovidae</taxon>
        <taxon>Caprinae</taxon>
        <taxon>Ovis</taxon>
    </lineage>
</organism>
<gene>
    <name evidence="13" type="ORF">MG293_012066</name>
</gene>
<feature type="domain" description="Glycine N-acyltransferase C-terminal" evidence="12">
    <location>
        <begin position="195"/>
        <end position="283"/>
    </location>
</feature>
<dbReference type="EMBL" id="JAKZEL010000014">
    <property type="protein sequence ID" value="KAI4537203.1"/>
    <property type="molecule type" value="Genomic_DNA"/>
</dbReference>
<dbReference type="Pfam" id="PF08444">
    <property type="entry name" value="Gly_acyl_tr_C"/>
    <property type="match status" value="2"/>
</dbReference>
<keyword evidence="14" id="KW-1185">Reference proteome</keyword>
<sequence>MLEKSLRKSLPVSLKVYGTVVHMNHGNPFNLKALVDKWPDFRTVVVRPQEQDMKDDLDHYTNTYHVYSEDLKNCKEFLDLPEVINWKQHLQIQSTQSSLNEVIQNLAATKSFKVKRSKNILYMASETIKELTPSLLGVKNLPVGDGKPKAIDPEMFKLSSAEPSHAALVNRFWLFGGNERSLRFIERCIRNFPTFCLLGPEGTPVSWSLMDQTGEMRMAGTLPEYRAQGLVTHAIYQQAQCLLKQGFPVYSHVDPKNQIMQKISQGFNHVPMPCDWNQWNCEPLSWLGVPGDEHFTFWKRLLLLIGSLGLFSVETAFQAKVPAKMLHLQGPQMLQMLEKALRKSIPESLKNRCQHQRQPAGPQGQNSCSVVVNGNGKHVQPSLHRSCRTYLWTHVSLETPVYGTTFHINQGNPFKLKALVDKWPDFNTVVIRPQEQEMTDDLDHYTNTYQVYSKDPKKCQEFLGSPEVINWKQHLQIQSSQSSLDDVIKNLAATKSGKVKQTQCFLYMTSEAGKKLATSLLEAKSVSVNGGKHKPSHPKMLTLSTLDPAHAVLVNKLWYFGGNERSRRFIERCIQTFPSSCLLGPEGTPVSWMLMDQTGELRMAGTLPEYRAQGLISYLSCVHVQTLDKLGFPLYSHVDKANHIMQRVCSNMQSILLPCSWNQWNYVPL</sequence>
<comment type="similarity">
    <text evidence="3 10">Belongs to the glycine N-acyltransferase family.</text>
</comment>
<evidence type="ECO:0000256" key="7">
    <source>
        <dbReference type="ARBA" id="ARBA00023128"/>
    </source>
</evidence>
<evidence type="ECO:0000313" key="13">
    <source>
        <dbReference type="EMBL" id="KAI4537203.1"/>
    </source>
</evidence>
<evidence type="ECO:0000259" key="11">
    <source>
        <dbReference type="Pfam" id="PF06021"/>
    </source>
</evidence>
<feature type="domain" description="Glycine N-acyltransferase N-terminal" evidence="11">
    <location>
        <begin position="400"/>
        <end position="578"/>
    </location>
</feature>
<dbReference type="GO" id="GO:0047962">
    <property type="term" value="F:glycine N-benzoyltransferase activity"/>
    <property type="evidence" value="ECO:0007669"/>
    <property type="project" value="UniProtKB-EC"/>
</dbReference>
<comment type="subcellular location">
    <subcellularLocation>
        <location evidence="2">Mitochondrion</location>
    </subcellularLocation>
</comment>
<dbReference type="Proteomes" id="UP001214576">
    <property type="component" value="Unassembled WGS sequence"/>
</dbReference>
<comment type="catalytic activity">
    <reaction evidence="1">
        <text>an acyl-CoA + glycine = an N-acylglycine + CoA + H(+)</text>
        <dbReference type="Rhea" id="RHEA:19869"/>
        <dbReference type="ChEBI" id="CHEBI:15378"/>
        <dbReference type="ChEBI" id="CHEBI:57287"/>
        <dbReference type="ChEBI" id="CHEBI:57305"/>
        <dbReference type="ChEBI" id="CHEBI:57670"/>
        <dbReference type="ChEBI" id="CHEBI:58342"/>
        <dbReference type="EC" id="2.3.1.13"/>
    </reaction>
</comment>
<dbReference type="GO" id="GO:0006544">
    <property type="term" value="P:glycine metabolic process"/>
    <property type="evidence" value="ECO:0007669"/>
    <property type="project" value="TreeGrafter"/>
</dbReference>
<dbReference type="PANTHER" id="PTHR15298">
    <property type="entry name" value="L-COA N-ACYLTRANSFERASE-RELATED"/>
    <property type="match status" value="1"/>
</dbReference>
<evidence type="ECO:0000256" key="5">
    <source>
        <dbReference type="ARBA" id="ARBA00022679"/>
    </source>
</evidence>
<dbReference type="EC" id="2.3.1.-" evidence="10"/>
<name>A0AAD4U0B7_OVIAM</name>
<evidence type="ECO:0000313" key="14">
    <source>
        <dbReference type="Proteomes" id="UP001214576"/>
    </source>
</evidence>
<dbReference type="InterPro" id="IPR015938">
    <property type="entry name" value="Glycine_N-acyltransferase_N"/>
</dbReference>
<accession>A0AAD4U0B7</accession>
<feature type="domain" description="Glycine N-acyltransferase N-terminal" evidence="11">
    <location>
        <begin position="1"/>
        <end position="193"/>
    </location>
</feature>
<dbReference type="InterPro" id="IPR016181">
    <property type="entry name" value="Acyl_CoA_acyltransferase"/>
</dbReference>
<dbReference type="Gene3D" id="3.40.630.30">
    <property type="match status" value="2"/>
</dbReference>
<keyword evidence="8 10" id="KW-0012">Acyltransferase</keyword>
<dbReference type="GO" id="GO:0005739">
    <property type="term" value="C:mitochondrion"/>
    <property type="evidence" value="ECO:0007669"/>
    <property type="project" value="UniProtKB-SubCell"/>
</dbReference>
<dbReference type="AlphaFoldDB" id="A0AAD4U0B7"/>
<comment type="caution">
    <text evidence="13">The sequence shown here is derived from an EMBL/GenBank/DDBJ whole genome shotgun (WGS) entry which is preliminary data.</text>
</comment>
<dbReference type="GO" id="GO:0009636">
    <property type="term" value="P:response to toxic substance"/>
    <property type="evidence" value="ECO:0007669"/>
    <property type="project" value="UniProtKB-KW"/>
</dbReference>
<dbReference type="Pfam" id="PF06021">
    <property type="entry name" value="Gly_acyl_tr_N"/>
    <property type="match status" value="2"/>
</dbReference>
<evidence type="ECO:0000256" key="2">
    <source>
        <dbReference type="ARBA" id="ARBA00004173"/>
    </source>
</evidence>
<evidence type="ECO:0000256" key="3">
    <source>
        <dbReference type="ARBA" id="ARBA00009110"/>
    </source>
</evidence>
<keyword evidence="6" id="KW-0007">Acetylation</keyword>
<feature type="domain" description="Glycine N-acyltransferase C-terminal" evidence="12">
    <location>
        <begin position="580"/>
        <end position="668"/>
    </location>
</feature>
<dbReference type="InterPro" id="IPR013652">
    <property type="entry name" value="Glycine_N-acyltransferase_C"/>
</dbReference>
<reference evidence="13" key="1">
    <citation type="submission" date="2022-03" db="EMBL/GenBank/DDBJ databases">
        <title>Genomic analyses of argali, domestic sheep and their hybrids provide insights into chromosomal evolution, heterosis and genetic basis of agronomic traits.</title>
        <authorList>
            <person name="Li M."/>
        </authorList>
    </citation>
    <scope>NUCLEOTIDE SEQUENCE</scope>
    <source>
        <strain evidence="13">CAU-MHL-2022a</strain>
        <tissue evidence="13">Skin</tissue>
    </source>
</reference>
<evidence type="ECO:0000256" key="1">
    <source>
        <dbReference type="ARBA" id="ARBA00000378"/>
    </source>
</evidence>
<evidence type="ECO:0000256" key="10">
    <source>
        <dbReference type="RuleBase" id="RU368002"/>
    </source>
</evidence>
<dbReference type="PANTHER" id="PTHR15298:SF9">
    <property type="entry name" value="GLYCINE N-ACYLTRANSFERASE"/>
    <property type="match status" value="1"/>
</dbReference>
<keyword evidence="4" id="KW-0216">Detoxification</keyword>
<dbReference type="FunFam" id="3.40.630.30:FF:000075">
    <property type="entry name" value="Glycine N-acyltransferase"/>
    <property type="match status" value="1"/>
</dbReference>
<protein>
    <recommendedName>
        <fullName evidence="10">Glycine N-acyltransferase-like protein</fullName>
        <ecNumber evidence="10">2.3.1.-</ecNumber>
    </recommendedName>
</protein>
<dbReference type="GO" id="GO:0047961">
    <property type="term" value="F:glycine N-acyltransferase activity"/>
    <property type="evidence" value="ECO:0007669"/>
    <property type="project" value="UniProtKB-EC"/>
</dbReference>
<dbReference type="SUPFAM" id="SSF55729">
    <property type="entry name" value="Acyl-CoA N-acyltransferases (Nat)"/>
    <property type="match status" value="2"/>
</dbReference>
<keyword evidence="5 10" id="KW-0808">Transferase</keyword>
<keyword evidence="7" id="KW-0496">Mitochondrion</keyword>